<dbReference type="PANTHER" id="PTHR10587:SF133">
    <property type="entry name" value="CHITIN DEACETYLASE 1-RELATED"/>
    <property type="match status" value="1"/>
</dbReference>
<dbReference type="GO" id="GO:0016020">
    <property type="term" value="C:membrane"/>
    <property type="evidence" value="ECO:0007669"/>
    <property type="project" value="TreeGrafter"/>
</dbReference>
<dbReference type="Gene3D" id="3.20.20.370">
    <property type="entry name" value="Glycoside hydrolase/deacetylase"/>
    <property type="match status" value="1"/>
</dbReference>
<dbReference type="GO" id="GO:0004099">
    <property type="term" value="F:chitin deacetylase activity"/>
    <property type="evidence" value="ECO:0007669"/>
    <property type="project" value="UniProtKB-ARBA"/>
</dbReference>
<dbReference type="GO" id="GO:0046872">
    <property type="term" value="F:metal ion binding"/>
    <property type="evidence" value="ECO:0007669"/>
    <property type="project" value="UniProtKB-KW"/>
</dbReference>
<evidence type="ECO:0000313" key="5">
    <source>
        <dbReference type="EMBL" id="TBU04946.1"/>
    </source>
</evidence>
<feature type="signal peptide" evidence="3">
    <location>
        <begin position="1"/>
        <end position="22"/>
    </location>
</feature>
<dbReference type="PANTHER" id="PTHR10587">
    <property type="entry name" value="GLYCOSYL TRANSFERASE-RELATED"/>
    <property type="match status" value="1"/>
</dbReference>
<dbReference type="InterPro" id="IPR011330">
    <property type="entry name" value="Glyco_hydro/deAcase_b/a-brl"/>
</dbReference>
<keyword evidence="1" id="KW-0479">Metal-binding</keyword>
<dbReference type="SUPFAM" id="SSF88713">
    <property type="entry name" value="Glycoside hydrolase/deacetylase"/>
    <property type="match status" value="1"/>
</dbReference>
<proteinExistence type="predicted"/>
<name>A0A4Q9LBM9_9MICR</name>
<dbReference type="AlphaFoldDB" id="A0A4Q9LBM9"/>
<evidence type="ECO:0000313" key="6">
    <source>
        <dbReference type="Proteomes" id="UP000293045"/>
    </source>
</evidence>
<gene>
    <name evidence="5" type="ORF">CWI39_0738p0010</name>
</gene>
<organism evidence="5 6">
    <name type="scientific">Hamiltosporidium magnivora</name>
    <dbReference type="NCBI Taxonomy" id="148818"/>
    <lineage>
        <taxon>Eukaryota</taxon>
        <taxon>Fungi</taxon>
        <taxon>Fungi incertae sedis</taxon>
        <taxon>Microsporidia</taxon>
        <taxon>Dubosqiidae</taxon>
        <taxon>Hamiltosporidium</taxon>
    </lineage>
</organism>
<keyword evidence="2" id="KW-0378">Hydrolase</keyword>
<dbReference type="InterPro" id="IPR050248">
    <property type="entry name" value="Polysacc_deacetylase_ArnD"/>
</dbReference>
<dbReference type="InterPro" id="IPR002509">
    <property type="entry name" value="NODB_dom"/>
</dbReference>
<feature type="chain" id="PRO_5020676338" evidence="3">
    <location>
        <begin position="23"/>
        <end position="253"/>
    </location>
</feature>
<comment type="caution">
    <text evidence="5">The sequence shown here is derived from an EMBL/GenBank/DDBJ whole genome shotgun (WGS) entry which is preliminary data.</text>
</comment>
<evidence type="ECO:0000259" key="4">
    <source>
        <dbReference type="PROSITE" id="PS51677"/>
    </source>
</evidence>
<dbReference type="VEuPathDB" id="MicrosporidiaDB:CWI36_0470p0020"/>
<dbReference type="Pfam" id="PF01522">
    <property type="entry name" value="Polysacc_deac_1"/>
    <property type="match status" value="1"/>
</dbReference>
<dbReference type="GO" id="GO:0009272">
    <property type="term" value="P:fungal-type cell wall biogenesis"/>
    <property type="evidence" value="ECO:0007669"/>
    <property type="project" value="UniProtKB-ARBA"/>
</dbReference>
<reference evidence="5 6" key="1">
    <citation type="submission" date="2017-12" db="EMBL/GenBank/DDBJ databases">
        <authorList>
            <person name="Pombert J.-F."/>
            <person name="Haag K.L."/>
            <person name="Ebert D."/>
        </authorList>
    </citation>
    <scope>NUCLEOTIDE SEQUENCE [LARGE SCALE GENOMIC DNA]</scope>
    <source>
        <strain evidence="5">IL-BN-2</strain>
    </source>
</reference>
<dbReference type="VEuPathDB" id="MicrosporidiaDB:CWI39_0738p0010"/>
<evidence type="ECO:0000256" key="3">
    <source>
        <dbReference type="SAM" id="SignalP"/>
    </source>
</evidence>
<keyword evidence="3" id="KW-0732">Signal</keyword>
<dbReference type="Proteomes" id="UP000293045">
    <property type="component" value="Unassembled WGS sequence"/>
</dbReference>
<evidence type="ECO:0000256" key="1">
    <source>
        <dbReference type="ARBA" id="ARBA00022723"/>
    </source>
</evidence>
<dbReference type="EMBL" id="PIXR01000738">
    <property type="protein sequence ID" value="TBU04946.1"/>
    <property type="molecule type" value="Genomic_DNA"/>
</dbReference>
<protein>
    <submittedName>
        <fullName evidence="5">Polysaccharide deacetylase domain-containing protein</fullName>
    </submittedName>
</protein>
<dbReference type="GO" id="GO:0005975">
    <property type="term" value="P:carbohydrate metabolic process"/>
    <property type="evidence" value="ECO:0007669"/>
    <property type="project" value="InterPro"/>
</dbReference>
<dbReference type="PROSITE" id="PS51677">
    <property type="entry name" value="NODB"/>
    <property type="match status" value="1"/>
</dbReference>
<feature type="domain" description="NodB homology" evidence="4">
    <location>
        <begin position="23"/>
        <end position="208"/>
    </location>
</feature>
<accession>A0A4Q9LBM9</accession>
<evidence type="ECO:0000256" key="2">
    <source>
        <dbReference type="ARBA" id="ARBA00022801"/>
    </source>
</evidence>
<sequence>MFFLGIISYIFAASLPDKCVDSGVICITFDDGPTGYTGEVLDMLEKNNIKATFHFTVQNITRGNISGMMRRAIDEGHCVGIRLNPKRDYDQMEVDDIKSDIDNQVKVMEGELDRKIKFARAPVNDGEVNADVYNALLEKGITQTNYSYCFYYEADDSEDATRQLKMVLNASNPKYESFIFLLHDEKERDFPMLEDIIKYGKEKGYSFVTMDECLKGYDPKDMEKGRKGSRLSDSSGVDKLLMVPLCLLIFLLI</sequence>